<dbReference type="SUPFAM" id="SSF52833">
    <property type="entry name" value="Thioredoxin-like"/>
    <property type="match status" value="1"/>
</dbReference>
<reference evidence="4" key="1">
    <citation type="journal article" date="2019" name="Int. J. Syst. Evol. Microbiol.">
        <title>The Global Catalogue of Microorganisms (GCM) 10K type strain sequencing project: providing services to taxonomists for standard genome sequencing and annotation.</title>
        <authorList>
            <consortium name="The Broad Institute Genomics Platform"/>
            <consortium name="The Broad Institute Genome Sequencing Center for Infectious Disease"/>
            <person name="Wu L."/>
            <person name="Ma J."/>
        </authorList>
    </citation>
    <scope>NUCLEOTIDE SEQUENCE [LARGE SCALE GENOMIC DNA]</scope>
    <source>
        <strain evidence="4">CCUG 60525</strain>
    </source>
</reference>
<dbReference type="Gene3D" id="3.40.30.10">
    <property type="entry name" value="Glutaredoxin"/>
    <property type="match status" value="1"/>
</dbReference>
<comment type="caution">
    <text evidence="3">The sequence shown here is derived from an EMBL/GenBank/DDBJ whole genome shotgun (WGS) entry which is preliminary data.</text>
</comment>
<dbReference type="NCBIfam" id="NF008107">
    <property type="entry name" value="PRK10853.1"/>
    <property type="match status" value="1"/>
</dbReference>
<proteinExistence type="inferred from homology"/>
<dbReference type="InterPro" id="IPR006504">
    <property type="entry name" value="Tscrpt_reg_Spx/MgsR"/>
</dbReference>
<gene>
    <name evidence="3" type="ORF">ACFQ1C_13170</name>
</gene>
<evidence type="ECO:0000313" key="3">
    <source>
        <dbReference type="EMBL" id="MFD1009097.1"/>
    </source>
</evidence>
<comment type="similarity">
    <text evidence="1 2">Belongs to the ArsC family.</text>
</comment>
<name>A0ABW3KNB9_9GAMM</name>
<keyword evidence="4" id="KW-1185">Reference proteome</keyword>
<evidence type="ECO:0000256" key="1">
    <source>
        <dbReference type="ARBA" id="ARBA00007198"/>
    </source>
</evidence>
<dbReference type="PANTHER" id="PTHR30041">
    <property type="entry name" value="ARSENATE REDUCTASE"/>
    <property type="match status" value="1"/>
</dbReference>
<dbReference type="Proteomes" id="UP001597048">
    <property type="component" value="Unassembled WGS sequence"/>
</dbReference>
<dbReference type="EMBL" id="JBHTJS010000050">
    <property type="protein sequence ID" value="MFD1009097.1"/>
    <property type="molecule type" value="Genomic_DNA"/>
</dbReference>
<dbReference type="NCBIfam" id="TIGR01617">
    <property type="entry name" value="arsC_related"/>
    <property type="match status" value="1"/>
</dbReference>
<dbReference type="Pfam" id="PF03960">
    <property type="entry name" value="ArsC"/>
    <property type="match status" value="1"/>
</dbReference>
<dbReference type="RefSeq" id="WP_379559082.1">
    <property type="nucleotide sequence ID" value="NZ_JBHTJS010000050.1"/>
</dbReference>
<dbReference type="InterPro" id="IPR006660">
    <property type="entry name" value="Arsenate_reductase-like"/>
</dbReference>
<sequence>MTIKLYGIKNCDTIKKARKWLELHNIDYQFIDHRADGLSAHNLQHWLDTLGWEQLVNKRSTTYRALSDADKANLGPATASALLEANPTLIKRPLLDNNSELHVGFKDTQYADIFGK</sequence>
<organism evidence="3 4">
    <name type="scientific">Oceanisphaera ostreae</name>
    <dbReference type="NCBI Taxonomy" id="914151"/>
    <lineage>
        <taxon>Bacteria</taxon>
        <taxon>Pseudomonadati</taxon>
        <taxon>Pseudomonadota</taxon>
        <taxon>Gammaproteobacteria</taxon>
        <taxon>Aeromonadales</taxon>
        <taxon>Aeromonadaceae</taxon>
        <taxon>Oceanisphaera</taxon>
    </lineage>
</organism>
<evidence type="ECO:0000256" key="2">
    <source>
        <dbReference type="PROSITE-ProRule" id="PRU01282"/>
    </source>
</evidence>
<dbReference type="CDD" id="cd03035">
    <property type="entry name" value="ArsC_Yffb"/>
    <property type="match status" value="1"/>
</dbReference>
<dbReference type="InterPro" id="IPR036249">
    <property type="entry name" value="Thioredoxin-like_sf"/>
</dbReference>
<dbReference type="PANTHER" id="PTHR30041:SF8">
    <property type="entry name" value="PROTEIN YFFB"/>
    <property type="match status" value="1"/>
</dbReference>
<protein>
    <submittedName>
        <fullName evidence="3">ArsC family reductase</fullName>
    </submittedName>
</protein>
<dbReference type="PROSITE" id="PS51353">
    <property type="entry name" value="ARSC"/>
    <property type="match status" value="1"/>
</dbReference>
<accession>A0ABW3KNB9</accession>
<evidence type="ECO:0000313" key="4">
    <source>
        <dbReference type="Proteomes" id="UP001597048"/>
    </source>
</evidence>